<dbReference type="PROSITE" id="PS50054">
    <property type="entry name" value="TYR_PHOSPHATASE_DUAL"/>
    <property type="match status" value="1"/>
</dbReference>
<dbReference type="SUPFAM" id="SSF52799">
    <property type="entry name" value="(Phosphotyrosine protein) phosphatases II"/>
    <property type="match status" value="1"/>
</dbReference>
<dbReference type="GO" id="GO:0003723">
    <property type="term" value="F:RNA binding"/>
    <property type="evidence" value="ECO:0007669"/>
    <property type="project" value="UniProtKB-KW"/>
</dbReference>
<comment type="caution">
    <text evidence="15">The sequence shown here is derived from an EMBL/GenBank/DDBJ whole genome shotgun (WGS) entry which is preliminary data.</text>
</comment>
<comment type="subcellular location">
    <subcellularLocation>
        <location evidence="1">Nucleus</location>
    </subcellularLocation>
</comment>
<name>A0ABC9XSR2_GRUJA</name>
<comment type="subunit">
    <text evidence="8">Monomer. May interact with SFRS7 and SFRS9/SRP30C.</text>
</comment>
<dbReference type="PANTHER" id="PTHR10367">
    <property type="entry name" value="MRNA-CAPPING ENZYME"/>
    <property type="match status" value="1"/>
</dbReference>
<dbReference type="InterPro" id="IPR000340">
    <property type="entry name" value="Dual-sp_phosphatase_cat-dom"/>
</dbReference>
<dbReference type="PANTHER" id="PTHR10367:SF18">
    <property type="entry name" value="RNA_RNP COMPLEX-1-INTERACTING PHOSPHATASE"/>
    <property type="match status" value="1"/>
</dbReference>
<evidence type="ECO:0000259" key="13">
    <source>
        <dbReference type="PROSITE" id="PS50054"/>
    </source>
</evidence>
<protein>
    <recommendedName>
        <fullName evidence="9">RNA/RNP complex-1-interacting phosphatase</fullName>
    </recommendedName>
    <alternativeName>
        <fullName evidence="10">Dual specificity protein phosphatase 11</fullName>
    </alternativeName>
    <alternativeName>
        <fullName evidence="11">Phosphatase that interacts with RNA/RNP complex 1</fullName>
    </alternativeName>
</protein>
<keyword evidence="4" id="KW-0694">RNA-binding</keyword>
<keyword evidence="5" id="KW-0904">Protein phosphatase</keyword>
<feature type="domain" description="Tyrosine-protein phosphatase" evidence="13">
    <location>
        <begin position="139"/>
        <end position="292"/>
    </location>
</feature>
<dbReference type="InterPro" id="IPR020422">
    <property type="entry name" value="TYR_PHOSPHATASE_DUAL_dom"/>
</dbReference>
<evidence type="ECO:0000256" key="12">
    <source>
        <dbReference type="SAM" id="MobiDB-lite"/>
    </source>
</evidence>
<feature type="domain" description="Tyrosine specific protein phosphatases" evidence="14">
    <location>
        <begin position="212"/>
        <end position="281"/>
    </location>
</feature>
<evidence type="ECO:0000256" key="9">
    <source>
        <dbReference type="ARBA" id="ARBA00068666"/>
    </source>
</evidence>
<dbReference type="EMBL" id="BAAFJT010000026">
    <property type="protein sequence ID" value="GAB0200334.1"/>
    <property type="molecule type" value="Genomic_DNA"/>
</dbReference>
<reference evidence="15 16" key="1">
    <citation type="submission" date="2024-06" db="EMBL/GenBank/DDBJ databases">
        <title>The draft genome of Grus japonensis, version 3.</title>
        <authorList>
            <person name="Nabeshima K."/>
            <person name="Suzuki S."/>
            <person name="Onuma M."/>
        </authorList>
    </citation>
    <scope>NUCLEOTIDE SEQUENCE [LARGE SCALE GENOMIC DNA]</scope>
    <source>
        <strain evidence="15 16">451A</strain>
    </source>
</reference>
<evidence type="ECO:0000256" key="4">
    <source>
        <dbReference type="ARBA" id="ARBA00022884"/>
    </source>
</evidence>
<dbReference type="Gene3D" id="3.90.190.10">
    <property type="entry name" value="Protein tyrosine phosphatase superfamily"/>
    <property type="match status" value="1"/>
</dbReference>
<keyword evidence="3" id="KW-0378">Hydrolase</keyword>
<evidence type="ECO:0000313" key="16">
    <source>
        <dbReference type="Proteomes" id="UP001623348"/>
    </source>
</evidence>
<dbReference type="InterPro" id="IPR029021">
    <property type="entry name" value="Prot-tyrosine_phosphatase-like"/>
</dbReference>
<keyword evidence="16" id="KW-1185">Reference proteome</keyword>
<evidence type="ECO:0000256" key="11">
    <source>
        <dbReference type="ARBA" id="ARBA00080235"/>
    </source>
</evidence>
<sequence length="415" mass="46774">MPAGSKTDLPLAKAEPISASVITYLRRRKTLRERELLQLERGAAPQLHTPPAGGVASGGGLLSGGGASAWFRRRGRRPRGVKTAEAEAPPGGSGVDAIVIVIVIIIMVGRGASRVPERWTKYVPLGRRMPGTRFIAFKVPLKKSFDHNLHPEDRFSPRDLIKKIKEQKEELGLIIDLTYTTRYYGPEELPATLHYSKILTMGHEIPNKDTIFQFKCIVKKFLRDNKDNDKLIGVHCTHGLNRTGYLVCRYLIDVEGMEPNTAIELFNRARGHPIERPNYIQDLRKRAVKKNCGLKNLDSDPFKEKAGATPDTKKQMAKLHPSNQSTLAVPSAKKNRRRGAKVQAQHQELVQEHEAMEQRRPCSLVARNCRVSLPANERRNGLCFPPQSSHIFLPQEKTQAARKRRRRRRKPVVMA</sequence>
<dbReference type="InterPro" id="IPR051029">
    <property type="entry name" value="mRNA_Capping_Enz/RNA_Phosphat"/>
</dbReference>
<dbReference type="PROSITE" id="PS00383">
    <property type="entry name" value="TYR_PHOSPHATASE_1"/>
    <property type="match status" value="1"/>
</dbReference>
<evidence type="ECO:0000259" key="14">
    <source>
        <dbReference type="PROSITE" id="PS50056"/>
    </source>
</evidence>
<evidence type="ECO:0000256" key="10">
    <source>
        <dbReference type="ARBA" id="ARBA00076572"/>
    </source>
</evidence>
<dbReference type="GO" id="GO:0004721">
    <property type="term" value="F:phosphoprotein phosphatase activity"/>
    <property type="evidence" value="ECO:0007669"/>
    <property type="project" value="UniProtKB-KW"/>
</dbReference>
<evidence type="ECO:0000256" key="1">
    <source>
        <dbReference type="ARBA" id="ARBA00004123"/>
    </source>
</evidence>
<accession>A0ABC9XSR2</accession>
<dbReference type="AlphaFoldDB" id="A0ABC9XSR2"/>
<comment type="similarity">
    <text evidence="2">Belongs to the protein-tyrosine phosphatase family. Non-receptor class dual specificity subfamily.</text>
</comment>
<evidence type="ECO:0000256" key="5">
    <source>
        <dbReference type="ARBA" id="ARBA00022912"/>
    </source>
</evidence>
<evidence type="ECO:0000256" key="8">
    <source>
        <dbReference type="ARBA" id="ARBA00065987"/>
    </source>
</evidence>
<dbReference type="SMART" id="SM00195">
    <property type="entry name" value="DSPc"/>
    <property type="match status" value="1"/>
</dbReference>
<comment type="function">
    <text evidence="7">Possesses RNA 5'-triphosphatase and diphosphatase activities, but displays a poor protein-tyrosine phosphatase activity. In addition, has phosphatase activity with ATP, ADP and O-methylfluorescein phosphate (in vitro). Binds to RNA. May participate in nuclear mRNA metabolism.</text>
</comment>
<dbReference type="PROSITE" id="PS50056">
    <property type="entry name" value="TYR_PHOSPHATASE_2"/>
    <property type="match status" value="1"/>
</dbReference>
<dbReference type="Pfam" id="PF00782">
    <property type="entry name" value="DSPc"/>
    <property type="match status" value="1"/>
</dbReference>
<organism evidence="15 16">
    <name type="scientific">Grus japonensis</name>
    <name type="common">Japanese crane</name>
    <name type="synonym">Red-crowned crane</name>
    <dbReference type="NCBI Taxonomy" id="30415"/>
    <lineage>
        <taxon>Eukaryota</taxon>
        <taxon>Metazoa</taxon>
        <taxon>Chordata</taxon>
        <taxon>Craniata</taxon>
        <taxon>Vertebrata</taxon>
        <taxon>Euteleostomi</taxon>
        <taxon>Archelosauria</taxon>
        <taxon>Archosauria</taxon>
        <taxon>Dinosauria</taxon>
        <taxon>Saurischia</taxon>
        <taxon>Theropoda</taxon>
        <taxon>Coelurosauria</taxon>
        <taxon>Aves</taxon>
        <taxon>Neognathae</taxon>
        <taxon>Neoaves</taxon>
        <taxon>Gruiformes</taxon>
        <taxon>Gruidae</taxon>
        <taxon>Grus</taxon>
    </lineage>
</organism>
<keyword evidence="6" id="KW-0539">Nucleus</keyword>
<evidence type="ECO:0000313" key="15">
    <source>
        <dbReference type="EMBL" id="GAB0200334.1"/>
    </source>
</evidence>
<dbReference type="GO" id="GO:0005634">
    <property type="term" value="C:nucleus"/>
    <property type="evidence" value="ECO:0007669"/>
    <property type="project" value="UniProtKB-SubCell"/>
</dbReference>
<feature type="compositionally biased region" description="Basic residues" evidence="12">
    <location>
        <begin position="400"/>
        <end position="415"/>
    </location>
</feature>
<evidence type="ECO:0000256" key="2">
    <source>
        <dbReference type="ARBA" id="ARBA00008601"/>
    </source>
</evidence>
<evidence type="ECO:0000256" key="6">
    <source>
        <dbReference type="ARBA" id="ARBA00023242"/>
    </source>
</evidence>
<dbReference type="InterPro" id="IPR000387">
    <property type="entry name" value="Tyr_Pase_dom"/>
</dbReference>
<dbReference type="FunFam" id="3.90.190.10:FF:000064">
    <property type="entry name" value="RNA/RNP complex-1-interacting phosphatase homolog"/>
    <property type="match status" value="1"/>
</dbReference>
<dbReference type="CDD" id="cd17665">
    <property type="entry name" value="DSP_DUSP11"/>
    <property type="match status" value="1"/>
</dbReference>
<dbReference type="Proteomes" id="UP001623348">
    <property type="component" value="Unassembled WGS sequence"/>
</dbReference>
<feature type="region of interest" description="Disordered" evidence="12">
    <location>
        <begin position="320"/>
        <end position="341"/>
    </location>
</feature>
<dbReference type="InterPro" id="IPR016130">
    <property type="entry name" value="Tyr_Pase_AS"/>
</dbReference>
<gene>
    <name evidence="15" type="ORF">GRJ2_002498800</name>
</gene>
<feature type="region of interest" description="Disordered" evidence="12">
    <location>
        <begin position="395"/>
        <end position="415"/>
    </location>
</feature>
<evidence type="ECO:0000256" key="7">
    <source>
        <dbReference type="ARBA" id="ARBA00054725"/>
    </source>
</evidence>
<proteinExistence type="inferred from homology"/>
<evidence type="ECO:0000256" key="3">
    <source>
        <dbReference type="ARBA" id="ARBA00022801"/>
    </source>
</evidence>